<keyword evidence="1" id="KW-1133">Transmembrane helix</keyword>
<dbReference type="RefSeq" id="WP_286347283.1">
    <property type="nucleotide sequence ID" value="NZ_AP027733.1"/>
</dbReference>
<dbReference type="Proteomes" id="UP001321486">
    <property type="component" value="Plasmid pNBRC108728a"/>
</dbReference>
<sequence>MADESAQAATQITVENYTAVSKIRKRIRSIGDMAVPLKRGLGEDQLVAILGTLALLGIIYGLVLAPIVHLLHITLTWAAFAVYLIVPTFLAAQKIGTPMKSAKTVSGTVSSLLRSLLDDPVHRRGVPQARKTVTGRRLHYQRQWVSADITEPVDSLATGAGDENYHYENVSFLDRWMAEHSVQHEEQRAAEVEEKKLDRAARQTMLHNSTDQTVTFD</sequence>
<keyword evidence="1" id="KW-0472">Membrane</keyword>
<feature type="transmembrane region" description="Helical" evidence="1">
    <location>
        <begin position="74"/>
        <end position="92"/>
    </location>
</feature>
<keyword evidence="3" id="KW-1185">Reference proteome</keyword>
<evidence type="ECO:0000313" key="2">
    <source>
        <dbReference type="EMBL" id="BDZ52433.1"/>
    </source>
</evidence>
<dbReference type="EMBL" id="AP027733">
    <property type="protein sequence ID" value="BDZ52433.1"/>
    <property type="molecule type" value="Genomic_DNA"/>
</dbReference>
<feature type="transmembrane region" description="Helical" evidence="1">
    <location>
        <begin position="46"/>
        <end position="68"/>
    </location>
</feature>
<proteinExistence type="predicted"/>
<organism evidence="2 3">
    <name type="scientific">Frondihabitans sucicola</name>
    <dbReference type="NCBI Taxonomy" id="1268041"/>
    <lineage>
        <taxon>Bacteria</taxon>
        <taxon>Bacillati</taxon>
        <taxon>Actinomycetota</taxon>
        <taxon>Actinomycetes</taxon>
        <taxon>Micrococcales</taxon>
        <taxon>Microbacteriaceae</taxon>
        <taxon>Frondihabitans</taxon>
    </lineage>
</organism>
<keyword evidence="1" id="KW-0812">Transmembrane</keyword>
<protein>
    <submittedName>
        <fullName evidence="2">Uncharacterized protein</fullName>
    </submittedName>
</protein>
<gene>
    <name evidence="2" type="ORF">GCM10025867_46740</name>
</gene>
<keyword evidence="2" id="KW-0614">Plasmid</keyword>
<evidence type="ECO:0000256" key="1">
    <source>
        <dbReference type="SAM" id="Phobius"/>
    </source>
</evidence>
<geneLocation type="plasmid" evidence="2 3">
    <name>pNBRC108728a</name>
</geneLocation>
<name>A0ABM8GVD1_9MICO</name>
<reference evidence="3" key="1">
    <citation type="journal article" date="2019" name="Int. J. Syst. Evol. Microbiol.">
        <title>The Global Catalogue of Microorganisms (GCM) 10K type strain sequencing project: providing services to taxonomists for standard genome sequencing and annotation.</title>
        <authorList>
            <consortium name="The Broad Institute Genomics Platform"/>
            <consortium name="The Broad Institute Genome Sequencing Center for Infectious Disease"/>
            <person name="Wu L."/>
            <person name="Ma J."/>
        </authorList>
    </citation>
    <scope>NUCLEOTIDE SEQUENCE [LARGE SCALE GENOMIC DNA]</scope>
    <source>
        <strain evidence="3">NBRC 108728</strain>
    </source>
</reference>
<evidence type="ECO:0000313" key="3">
    <source>
        <dbReference type="Proteomes" id="UP001321486"/>
    </source>
</evidence>
<accession>A0ABM8GVD1</accession>